<dbReference type="GO" id="GO:0003824">
    <property type="term" value="F:catalytic activity"/>
    <property type="evidence" value="ECO:0007669"/>
    <property type="project" value="InterPro"/>
</dbReference>
<dbReference type="SUPFAM" id="SSF56672">
    <property type="entry name" value="DNA/RNA polymerases"/>
    <property type="match status" value="1"/>
</dbReference>
<dbReference type="PANTHER" id="PTHR47027:SF30">
    <property type="entry name" value="THAP-TYPE DOMAIN-CONTAINING PROTEIN"/>
    <property type="match status" value="1"/>
</dbReference>
<reference evidence="2" key="2">
    <citation type="submission" date="2025-08" db="UniProtKB">
        <authorList>
            <consortium name="Ensembl"/>
        </authorList>
    </citation>
    <scope>IDENTIFICATION</scope>
</reference>
<dbReference type="Pfam" id="PF00078">
    <property type="entry name" value="RVT_1"/>
    <property type="match status" value="1"/>
</dbReference>
<dbReference type="AlphaFoldDB" id="A0A670JVS1"/>
<protein>
    <recommendedName>
        <fullName evidence="1">Reverse transcriptase domain-containing protein</fullName>
    </recommendedName>
</protein>
<proteinExistence type="predicted"/>
<dbReference type="Pfam" id="PF03372">
    <property type="entry name" value="Exo_endo_phos"/>
    <property type="match status" value="1"/>
</dbReference>
<dbReference type="GeneTree" id="ENSGT01060000248530"/>
<name>A0A670JVS1_PODMU</name>
<organism evidence="2 3">
    <name type="scientific">Podarcis muralis</name>
    <name type="common">Wall lizard</name>
    <name type="synonym">Lacerta muralis</name>
    <dbReference type="NCBI Taxonomy" id="64176"/>
    <lineage>
        <taxon>Eukaryota</taxon>
        <taxon>Metazoa</taxon>
        <taxon>Chordata</taxon>
        <taxon>Craniata</taxon>
        <taxon>Vertebrata</taxon>
        <taxon>Euteleostomi</taxon>
        <taxon>Lepidosauria</taxon>
        <taxon>Squamata</taxon>
        <taxon>Bifurcata</taxon>
        <taxon>Unidentata</taxon>
        <taxon>Episquamata</taxon>
        <taxon>Laterata</taxon>
        <taxon>Lacertibaenia</taxon>
        <taxon>Lacertidae</taxon>
        <taxon>Podarcis</taxon>
    </lineage>
</organism>
<reference evidence="2 3" key="1">
    <citation type="journal article" date="2019" name="Proc. Natl. Acad. Sci. U.S.A.">
        <title>Regulatory changes in pterin and carotenoid genes underlie balanced color polymorphisms in the wall lizard.</title>
        <authorList>
            <person name="Andrade P."/>
            <person name="Pinho C."/>
            <person name="Perez I de Lanuza G."/>
            <person name="Afonso S."/>
            <person name="Brejcha J."/>
            <person name="Rubin C.J."/>
            <person name="Wallerman O."/>
            <person name="Pereira P."/>
            <person name="Sabatino S.J."/>
            <person name="Bellati A."/>
            <person name="Pellitteri-Rosa D."/>
            <person name="Bosakova Z."/>
            <person name="Bunikis I."/>
            <person name="Carretero M.A."/>
            <person name="Feiner N."/>
            <person name="Marsik P."/>
            <person name="Pauperio F."/>
            <person name="Salvi D."/>
            <person name="Soler L."/>
            <person name="While G.M."/>
            <person name="Uller T."/>
            <person name="Font E."/>
            <person name="Andersson L."/>
            <person name="Carneiro M."/>
        </authorList>
    </citation>
    <scope>NUCLEOTIDE SEQUENCE</scope>
</reference>
<dbReference type="SUPFAM" id="SSF56219">
    <property type="entry name" value="DNase I-like"/>
    <property type="match status" value="1"/>
</dbReference>
<dbReference type="PROSITE" id="PS50878">
    <property type="entry name" value="RT_POL"/>
    <property type="match status" value="1"/>
</dbReference>
<evidence type="ECO:0000259" key="1">
    <source>
        <dbReference type="PROSITE" id="PS50878"/>
    </source>
</evidence>
<dbReference type="OMA" id="HEDRETY"/>
<dbReference type="InterPro" id="IPR043502">
    <property type="entry name" value="DNA/RNA_pol_sf"/>
</dbReference>
<dbReference type="InterPro" id="IPR005135">
    <property type="entry name" value="Endo/exonuclease/phosphatase"/>
</dbReference>
<dbReference type="Ensembl" id="ENSPMRT00000028503.1">
    <property type="protein sequence ID" value="ENSPMRP00000026867.1"/>
    <property type="gene ID" value="ENSPMRG00000017355.1"/>
</dbReference>
<dbReference type="InterPro" id="IPR036691">
    <property type="entry name" value="Endo/exonu/phosph_ase_sf"/>
</dbReference>
<evidence type="ECO:0000313" key="3">
    <source>
        <dbReference type="Proteomes" id="UP000472272"/>
    </source>
</evidence>
<feature type="domain" description="Reverse transcriptase" evidence="1">
    <location>
        <begin position="497"/>
        <end position="759"/>
    </location>
</feature>
<dbReference type="Gene3D" id="3.60.10.10">
    <property type="entry name" value="Endonuclease/exonuclease/phosphatase"/>
    <property type="match status" value="1"/>
</dbReference>
<keyword evidence="3" id="KW-1185">Reference proteome</keyword>
<evidence type="ECO:0000313" key="2">
    <source>
        <dbReference type="Ensembl" id="ENSPMRP00000026867.1"/>
    </source>
</evidence>
<reference evidence="2" key="3">
    <citation type="submission" date="2025-09" db="UniProtKB">
        <authorList>
            <consortium name="Ensembl"/>
        </authorList>
    </citation>
    <scope>IDENTIFICATION</scope>
</reference>
<dbReference type="CDD" id="cd01650">
    <property type="entry name" value="RT_nLTR_like"/>
    <property type="match status" value="1"/>
</dbReference>
<dbReference type="InterPro" id="IPR000477">
    <property type="entry name" value="RT_dom"/>
</dbReference>
<accession>A0A670JVS1</accession>
<sequence length="1086" mass="123538">MKEFLAKFQIMGIQESWCLESSHPPPSLPGYDAFVIPATKTHLYGRPSGGLVTFVLQELQLNISPIFWLESNYIQTLHITNSSLGEFICVNLYNPSTYSSSHSNQLWEDLRFILDKSGAEFPKSEILIMGDFNARIGADISLFTDKSQLFIEEEWFPTWNSHDKTINRAGIILLEFTINCGLHSLHGTPKDWSGGYYTFLGSRGASVIDYIWSSSAFNDEAYCFNVFNRTESDHLPIAISFHHTQLGPPSSPHLQDSLTLAPGRKKWDIYLEQDIKVLLNSPEILALKAQLLTMNVNHFSIFQQILAYLLPSLTKPSHAILTWKNQTWFDQECKQCRSRLRFLQSDMKSDSTQSKIRELAQFRSYYKKLLQHKKLLFVKERWTALSVAIKTRDDKKFWNLINAGLRLPSFIVNNITAASWHSHFAQLYSAPDSDVNVVTTLPASALPTWEPVSPERCTQLISMLSGEKSPGEDMIPPEVFLSNQSWWAPILASLFTTINATLKIPPNWKQSIVIPIHKKGDPQDPRNYRPISLLDISYKVYSRFLLEKLIEWAEETKLFHPEQAGFRKGHSTSGQCLVLLTLIDKYLNRFNCKLHAAFVDLTSAFDSIPRDRLWQKLSYTNIDKRLLLLLMEIHNDISARVKFGPLGALSDSFPLNKGVKQGCLLAPFLFNFYINDIVTTMKALNQSAPSLQQLKIPILLYADDMVILSLTKLGLNNTLRGLMTYCDTNSLKINFAKTKILTFGTKTRKSLWNFEGHSIEYCSAFKYLGIIFQHGLSWSAHLNTTILAAHRTIKALEKFYYAKGGQLVPPIRKAFISKVLPMLLYGVEIWGWNLKTLQRLEILQNSFARKVLGLPKGSVAAQLRTELGLPSIVARAHIRIISFYCKLINAPGSLLARQAFLTCSQSNKWSKAMVTITARYSLPDLDSLSSWDKHKIRAWILTRDEAMDRAQSTSARLSMWLPKVKVVRSLANYLIDLTEPNLRRAFTMARFHSIPTAFLQGIYSKTPITQRLCPCTMNEVEDFIHFFFYCPIYEPIRSKLLLLIPSTITSKEDCLKSLLVDANPQISRGVAIFIVQALKLRATLTG</sequence>
<dbReference type="Proteomes" id="UP000472272">
    <property type="component" value="Chromosome 15"/>
</dbReference>
<dbReference type="PANTHER" id="PTHR47027">
    <property type="entry name" value="REVERSE TRANSCRIPTASE DOMAIN-CONTAINING PROTEIN"/>
    <property type="match status" value="1"/>
</dbReference>